<reference evidence="2" key="1">
    <citation type="journal article" date="2023" name="Mol. Phylogenet. Evol.">
        <title>Genome-scale phylogeny and comparative genomics of the fungal order Sordariales.</title>
        <authorList>
            <person name="Hensen N."/>
            <person name="Bonometti L."/>
            <person name="Westerberg I."/>
            <person name="Brannstrom I.O."/>
            <person name="Guillou S."/>
            <person name="Cros-Aarteil S."/>
            <person name="Calhoun S."/>
            <person name="Haridas S."/>
            <person name="Kuo A."/>
            <person name="Mondo S."/>
            <person name="Pangilinan J."/>
            <person name="Riley R."/>
            <person name="LaButti K."/>
            <person name="Andreopoulos B."/>
            <person name="Lipzen A."/>
            <person name="Chen C."/>
            <person name="Yan M."/>
            <person name="Daum C."/>
            <person name="Ng V."/>
            <person name="Clum A."/>
            <person name="Steindorff A."/>
            <person name="Ohm R.A."/>
            <person name="Martin F."/>
            <person name="Silar P."/>
            <person name="Natvig D.O."/>
            <person name="Lalanne C."/>
            <person name="Gautier V."/>
            <person name="Ament-Velasquez S.L."/>
            <person name="Kruys A."/>
            <person name="Hutchinson M.I."/>
            <person name="Powell A.J."/>
            <person name="Barry K."/>
            <person name="Miller A.N."/>
            <person name="Grigoriev I.V."/>
            <person name="Debuchy R."/>
            <person name="Gladieux P."/>
            <person name="Hiltunen Thoren M."/>
            <person name="Johannesson H."/>
        </authorList>
    </citation>
    <scope>NUCLEOTIDE SEQUENCE</scope>
    <source>
        <strain evidence="2">CBS 958.72</strain>
    </source>
</reference>
<evidence type="ECO:0000313" key="3">
    <source>
        <dbReference type="Proteomes" id="UP001287356"/>
    </source>
</evidence>
<keyword evidence="3" id="KW-1185">Reference proteome</keyword>
<keyword evidence="1" id="KW-0812">Transmembrane</keyword>
<name>A0AAE0NFL0_9PEZI</name>
<comment type="caution">
    <text evidence="2">The sequence shown here is derived from an EMBL/GenBank/DDBJ whole genome shotgun (WGS) entry which is preliminary data.</text>
</comment>
<evidence type="ECO:0000313" key="2">
    <source>
        <dbReference type="EMBL" id="KAK3380570.1"/>
    </source>
</evidence>
<organism evidence="2 3">
    <name type="scientific">Lasiosphaeria ovina</name>
    <dbReference type="NCBI Taxonomy" id="92902"/>
    <lineage>
        <taxon>Eukaryota</taxon>
        <taxon>Fungi</taxon>
        <taxon>Dikarya</taxon>
        <taxon>Ascomycota</taxon>
        <taxon>Pezizomycotina</taxon>
        <taxon>Sordariomycetes</taxon>
        <taxon>Sordariomycetidae</taxon>
        <taxon>Sordariales</taxon>
        <taxon>Lasiosphaeriaceae</taxon>
        <taxon>Lasiosphaeria</taxon>
    </lineage>
</organism>
<keyword evidence="1" id="KW-0472">Membrane</keyword>
<keyword evidence="1" id="KW-1133">Transmembrane helix</keyword>
<evidence type="ECO:0000256" key="1">
    <source>
        <dbReference type="SAM" id="Phobius"/>
    </source>
</evidence>
<dbReference type="AlphaFoldDB" id="A0AAE0NFL0"/>
<feature type="transmembrane region" description="Helical" evidence="1">
    <location>
        <begin position="62"/>
        <end position="81"/>
    </location>
</feature>
<feature type="transmembrane region" description="Helical" evidence="1">
    <location>
        <begin position="123"/>
        <end position="139"/>
    </location>
</feature>
<protein>
    <submittedName>
        <fullName evidence="2">Uncharacterized protein</fullName>
    </submittedName>
</protein>
<accession>A0AAE0NFL0</accession>
<proteinExistence type="predicted"/>
<sequence length="179" mass="19394">MLVHIGKLHFHLGNRLTRVLDRVAGRHNTPRPMAPSPNGDPNARNLKAASVAAAQAPNAAKVSAVAFFVGCVAAYICITSIEHKGDFGWAGVARVCLVFAWLFDGVGLLYVDHLYIARHKLEVFVVILIVCVVLAFLVASLMDEIGIFMASVTTGVIFPELRKDLVRRLVPAPEPGLPF</sequence>
<dbReference type="Proteomes" id="UP001287356">
    <property type="component" value="Unassembled WGS sequence"/>
</dbReference>
<reference evidence="2" key="2">
    <citation type="submission" date="2023-06" db="EMBL/GenBank/DDBJ databases">
        <authorList>
            <consortium name="Lawrence Berkeley National Laboratory"/>
            <person name="Haridas S."/>
            <person name="Hensen N."/>
            <person name="Bonometti L."/>
            <person name="Westerberg I."/>
            <person name="Brannstrom I.O."/>
            <person name="Guillou S."/>
            <person name="Cros-Aarteil S."/>
            <person name="Calhoun S."/>
            <person name="Kuo A."/>
            <person name="Mondo S."/>
            <person name="Pangilinan J."/>
            <person name="Riley R."/>
            <person name="Labutti K."/>
            <person name="Andreopoulos B."/>
            <person name="Lipzen A."/>
            <person name="Chen C."/>
            <person name="Yanf M."/>
            <person name="Daum C."/>
            <person name="Ng V."/>
            <person name="Clum A."/>
            <person name="Steindorff A."/>
            <person name="Ohm R."/>
            <person name="Martin F."/>
            <person name="Silar P."/>
            <person name="Natvig D."/>
            <person name="Lalanne C."/>
            <person name="Gautier V."/>
            <person name="Ament-Velasquez S.L."/>
            <person name="Kruys A."/>
            <person name="Hutchinson M.I."/>
            <person name="Powell A.J."/>
            <person name="Barry K."/>
            <person name="Miller A.N."/>
            <person name="Grigoriev I.V."/>
            <person name="Debuchy R."/>
            <person name="Gladieux P."/>
            <person name="Thoren M.H."/>
            <person name="Johannesson H."/>
        </authorList>
    </citation>
    <scope>NUCLEOTIDE SEQUENCE</scope>
    <source>
        <strain evidence="2">CBS 958.72</strain>
    </source>
</reference>
<gene>
    <name evidence="2" type="ORF">B0T24DRAFT_676244</name>
</gene>
<feature type="transmembrane region" description="Helical" evidence="1">
    <location>
        <begin position="87"/>
        <end position="111"/>
    </location>
</feature>
<dbReference type="EMBL" id="JAULSN010000002">
    <property type="protein sequence ID" value="KAK3380570.1"/>
    <property type="molecule type" value="Genomic_DNA"/>
</dbReference>